<proteinExistence type="predicted"/>
<name>A0AC35TRJ6_9BILA</name>
<organism evidence="1 2">
    <name type="scientific">Rhabditophanes sp. KR3021</name>
    <dbReference type="NCBI Taxonomy" id="114890"/>
    <lineage>
        <taxon>Eukaryota</taxon>
        <taxon>Metazoa</taxon>
        <taxon>Ecdysozoa</taxon>
        <taxon>Nematoda</taxon>
        <taxon>Chromadorea</taxon>
        <taxon>Rhabditida</taxon>
        <taxon>Tylenchina</taxon>
        <taxon>Panagrolaimomorpha</taxon>
        <taxon>Strongyloidoidea</taxon>
        <taxon>Alloionematidae</taxon>
        <taxon>Rhabditophanes</taxon>
    </lineage>
</organism>
<evidence type="ECO:0000313" key="2">
    <source>
        <dbReference type="WBParaSite" id="RSKR_0000335300.1"/>
    </source>
</evidence>
<accession>A0AC35TRJ6</accession>
<reference evidence="2" key="1">
    <citation type="submission" date="2016-11" db="UniProtKB">
        <authorList>
            <consortium name="WormBaseParasite"/>
        </authorList>
    </citation>
    <scope>IDENTIFICATION</scope>
    <source>
        <strain evidence="2">KR3021</strain>
    </source>
</reference>
<dbReference type="WBParaSite" id="RSKR_0000335300.1">
    <property type="protein sequence ID" value="RSKR_0000335300.1"/>
    <property type="gene ID" value="RSKR_0000335300"/>
</dbReference>
<dbReference type="Proteomes" id="UP000095286">
    <property type="component" value="Unplaced"/>
</dbReference>
<sequence length="144" mass="16788">MSHHKRKYEHDDAPCSSKRPNPYGETVVRASFTKPFLKEDIEKKAREELIQEGINEKHNEINRGISQALLRREKQQELEDAATENFARYKDDEKMKAHLLSQVVFDDPMCSQGENLQKEMISGILYPKYKGTFPQNRFDIAPGY</sequence>
<protein>
    <submittedName>
        <fullName evidence="2">BUD13 homolog</fullName>
    </submittedName>
</protein>
<evidence type="ECO:0000313" key="1">
    <source>
        <dbReference type="Proteomes" id="UP000095286"/>
    </source>
</evidence>